<organism evidence="1 2">
    <name type="scientific">Rhizobium meliloti</name>
    <name type="common">Ensifer meliloti</name>
    <name type="synonym">Sinorhizobium meliloti</name>
    <dbReference type="NCBI Taxonomy" id="382"/>
    <lineage>
        <taxon>Bacteria</taxon>
        <taxon>Pseudomonadati</taxon>
        <taxon>Pseudomonadota</taxon>
        <taxon>Alphaproteobacteria</taxon>
        <taxon>Hyphomicrobiales</taxon>
        <taxon>Rhizobiaceae</taxon>
        <taxon>Sinorhizobium/Ensifer group</taxon>
        <taxon>Sinorhizobium</taxon>
    </lineage>
</organism>
<comment type="caution">
    <text evidence="1">The sequence shown here is derived from an EMBL/GenBank/DDBJ whole genome shotgun (WGS) entry which is preliminary data.</text>
</comment>
<reference evidence="1 2" key="1">
    <citation type="journal article" date="2013" name="Genome Biol.">
        <title>Comparative genomics of the core and accessory genomes of 48 Sinorhizobium strains comprising five genospecies.</title>
        <authorList>
            <person name="Sugawara M."/>
            <person name="Epstein B."/>
            <person name="Badgley B.D."/>
            <person name="Unno T."/>
            <person name="Xu L."/>
            <person name="Reese J."/>
            <person name="Gyaneshwar P."/>
            <person name="Denny R."/>
            <person name="Mudge J."/>
            <person name="Bharti A.K."/>
            <person name="Farmer A.D."/>
            <person name="May G.D."/>
            <person name="Woodward J.E."/>
            <person name="Medigue C."/>
            <person name="Vallenet D."/>
            <person name="Lajus A."/>
            <person name="Rouy Z."/>
            <person name="Martinez-Vaz B."/>
            <person name="Tiffin P."/>
            <person name="Young N.D."/>
            <person name="Sadowsky M.J."/>
        </authorList>
    </citation>
    <scope>NUCLEOTIDE SEQUENCE [LARGE SCALE GENOMIC DNA]</scope>
    <source>
        <strain evidence="1 2">N6B1</strain>
    </source>
</reference>
<dbReference type="Proteomes" id="UP000429484">
    <property type="component" value="Unassembled WGS sequence"/>
</dbReference>
<dbReference type="AlphaFoldDB" id="A0AAW9TQL1"/>
<gene>
    <name evidence="1" type="ORF">GHK53_16870</name>
</gene>
<evidence type="ECO:0000313" key="1">
    <source>
        <dbReference type="EMBL" id="MQW34420.1"/>
    </source>
</evidence>
<protein>
    <submittedName>
        <fullName evidence="1">Uncharacterized protein</fullName>
    </submittedName>
</protein>
<name>A0AAW9TQL1_RHIML</name>
<dbReference type="GeneID" id="25013472"/>
<proteinExistence type="predicted"/>
<evidence type="ECO:0000313" key="2">
    <source>
        <dbReference type="Proteomes" id="UP000429484"/>
    </source>
</evidence>
<accession>A0AAW9TQL1</accession>
<sequence length="61" mass="6732">MQRERAAGQRQKPLELTALRPRGPGLILLQSFRARHYLHRAGLLDCAASVDTSSSEAGFLI</sequence>
<dbReference type="RefSeq" id="WP_041169904.1">
    <property type="nucleotide sequence ID" value="NZ_CP019484.1"/>
</dbReference>
<dbReference type="EMBL" id="WISR01000149">
    <property type="protein sequence ID" value="MQW34420.1"/>
    <property type="molecule type" value="Genomic_DNA"/>
</dbReference>